<reference evidence="2" key="1">
    <citation type="submission" date="2017-11" db="EMBL/GenBank/DDBJ databases">
        <authorList>
            <person name="Kuznetsova I."/>
            <person name="Sazanova A."/>
            <person name="Chirak E."/>
            <person name="Safronova V."/>
            <person name="Willems A."/>
        </authorList>
    </citation>
    <scope>NUCLEOTIDE SEQUENCE [LARGE SCALE GENOMIC DNA]</scope>
    <source>
        <strain evidence="2">STM 196</strain>
    </source>
</reference>
<name>A0A2P7BCV0_9HYPH</name>
<organism evidence="1 2">
    <name type="scientific">Phyllobacterium brassicacearum</name>
    <dbReference type="NCBI Taxonomy" id="314235"/>
    <lineage>
        <taxon>Bacteria</taxon>
        <taxon>Pseudomonadati</taxon>
        <taxon>Pseudomonadota</taxon>
        <taxon>Alphaproteobacteria</taxon>
        <taxon>Hyphomicrobiales</taxon>
        <taxon>Phyllobacteriaceae</taxon>
        <taxon>Phyllobacterium</taxon>
    </lineage>
</organism>
<dbReference type="AlphaFoldDB" id="A0A2P7BCV0"/>
<dbReference type="OrthoDB" id="9815788at2"/>
<dbReference type="RefSeq" id="WP_106713263.1">
    <property type="nucleotide sequence ID" value="NZ_PGGO01000020.1"/>
</dbReference>
<dbReference type="SUPFAM" id="SSF143744">
    <property type="entry name" value="GlcG-like"/>
    <property type="match status" value="1"/>
</dbReference>
<dbReference type="PANTHER" id="PTHR34309">
    <property type="entry name" value="SLR1406 PROTEIN"/>
    <property type="match status" value="1"/>
</dbReference>
<comment type="caution">
    <text evidence="1">The sequence shown here is derived from an EMBL/GenBank/DDBJ whole genome shotgun (WGS) entry which is preliminary data.</text>
</comment>
<gene>
    <name evidence="1" type="ORF">CU102_21705</name>
</gene>
<dbReference type="Proteomes" id="UP000241444">
    <property type="component" value="Unassembled WGS sequence"/>
</dbReference>
<dbReference type="InterPro" id="IPR038084">
    <property type="entry name" value="PduO/GlcC-like_sf"/>
</dbReference>
<evidence type="ECO:0000313" key="2">
    <source>
        <dbReference type="Proteomes" id="UP000241444"/>
    </source>
</evidence>
<dbReference type="Gene3D" id="3.30.450.150">
    <property type="entry name" value="Haem-degrading domain"/>
    <property type="match status" value="1"/>
</dbReference>
<dbReference type="InterPro" id="IPR005624">
    <property type="entry name" value="PduO/GlcC-like"/>
</dbReference>
<accession>A0A2P7BCV0</accession>
<dbReference type="InterPro" id="IPR052517">
    <property type="entry name" value="GlcG_carb_metab_protein"/>
</dbReference>
<evidence type="ECO:0000313" key="1">
    <source>
        <dbReference type="EMBL" id="PSH64314.1"/>
    </source>
</evidence>
<dbReference type="EMBL" id="PGGO01000020">
    <property type="protein sequence ID" value="PSH64314.1"/>
    <property type="molecule type" value="Genomic_DNA"/>
</dbReference>
<sequence length="143" mass="14292">MANLTLSKANTIIKAALAKGTELGLRPLSVAVLDAGGHLKAFQKQDGASMLRFEIAFGKAYGALSVGTGSRTVEKFAKERPHFVEGLVAASGGRVIAVAGGVLVKNTKGEILGAVGITGDTSDNDETAAIAGIEAAGLVGDGG</sequence>
<keyword evidence="2" id="KW-1185">Reference proteome</keyword>
<proteinExistence type="predicted"/>
<dbReference type="PANTHER" id="PTHR34309:SF10">
    <property type="entry name" value="SLR1406 PROTEIN"/>
    <property type="match status" value="1"/>
</dbReference>
<protein>
    <submittedName>
        <fullName evidence="1">GlcG protein</fullName>
    </submittedName>
</protein>
<dbReference type="Pfam" id="PF03928">
    <property type="entry name" value="HbpS-like"/>
    <property type="match status" value="1"/>
</dbReference>